<dbReference type="AlphaFoldDB" id="A0A5E4RJR7"/>
<evidence type="ECO:0000313" key="2">
    <source>
        <dbReference type="EMBL" id="VVD63163.1"/>
    </source>
</evidence>
<dbReference type="InterPro" id="IPR002761">
    <property type="entry name" value="Diphthami_syn_dom"/>
</dbReference>
<name>A0A5E4RJR7_9BURK</name>
<dbReference type="OrthoDB" id="3572539at2"/>
<accession>A0A5E4RJR7</accession>
<keyword evidence="2" id="KW-0378">Hydrolase</keyword>
<dbReference type="Proteomes" id="UP000384354">
    <property type="component" value="Unassembled WGS sequence"/>
</dbReference>
<proteinExistence type="predicted"/>
<dbReference type="Gene3D" id="3.40.50.620">
    <property type="entry name" value="HUPs"/>
    <property type="match status" value="1"/>
</dbReference>
<feature type="domain" description="Diphthamide synthase" evidence="1">
    <location>
        <begin position="9"/>
        <end position="199"/>
    </location>
</feature>
<gene>
    <name evidence="2" type="ORF">PCE31106_00202</name>
</gene>
<sequence>MPTPAFFSWSGGKDSCLALHHALSGDTRGEPHYEVRRLLAMFDETGDSSRSHGLPRELMQSQAEALGIALDVGHAGWHEYEAAFVARLLAMRAEGITHGLFGDIDLQPHRDWEEKVCAAAGMTAVLPLWQRERLTLAHEFISLGYRAVIVCVDGRHLGPEFVGREYDASLLADLPAHVDACGENGEFHTFAYDGPRFTRPVPWRIECVETIHGPKEYGGTPYHRAQIVAAGG</sequence>
<dbReference type="EMBL" id="CABPSL010000001">
    <property type="protein sequence ID" value="VVD63163.1"/>
    <property type="molecule type" value="Genomic_DNA"/>
</dbReference>
<evidence type="ECO:0000259" key="1">
    <source>
        <dbReference type="Pfam" id="PF01902"/>
    </source>
</evidence>
<organism evidence="2 3">
    <name type="scientific">Pandoraea cepalis</name>
    <dbReference type="NCBI Taxonomy" id="2508294"/>
    <lineage>
        <taxon>Bacteria</taxon>
        <taxon>Pseudomonadati</taxon>
        <taxon>Pseudomonadota</taxon>
        <taxon>Betaproteobacteria</taxon>
        <taxon>Burkholderiales</taxon>
        <taxon>Burkholderiaceae</taxon>
        <taxon>Pandoraea</taxon>
    </lineage>
</organism>
<dbReference type="SUPFAM" id="SSF52402">
    <property type="entry name" value="Adenine nucleotide alpha hydrolases-like"/>
    <property type="match status" value="1"/>
</dbReference>
<dbReference type="GO" id="GO:0016787">
    <property type="term" value="F:hydrolase activity"/>
    <property type="evidence" value="ECO:0007669"/>
    <property type="project" value="UniProtKB-KW"/>
</dbReference>
<dbReference type="Gene3D" id="3.90.1490.10">
    <property type="entry name" value="putative n-type atp pyrophosphatase, domain 2"/>
    <property type="match status" value="1"/>
</dbReference>
<dbReference type="InterPro" id="IPR014729">
    <property type="entry name" value="Rossmann-like_a/b/a_fold"/>
</dbReference>
<protein>
    <submittedName>
        <fullName evidence="2">Adenosine nucleotide hydrolase</fullName>
    </submittedName>
</protein>
<dbReference type="CDD" id="cd01994">
    <property type="entry name" value="AANH_PF0828-like"/>
    <property type="match status" value="1"/>
</dbReference>
<dbReference type="Pfam" id="PF01902">
    <property type="entry name" value="Diphthami_syn_2"/>
    <property type="match status" value="1"/>
</dbReference>
<dbReference type="RefSeq" id="WP_150562091.1">
    <property type="nucleotide sequence ID" value="NZ_CABPSL010000001.1"/>
</dbReference>
<reference evidence="2 3" key="1">
    <citation type="submission" date="2019-08" db="EMBL/GenBank/DDBJ databases">
        <authorList>
            <person name="Peeters C."/>
        </authorList>
    </citation>
    <scope>NUCLEOTIDE SEQUENCE [LARGE SCALE GENOMIC DNA]</scope>
    <source>
        <strain evidence="2 3">LMG 31106</strain>
    </source>
</reference>
<evidence type="ECO:0000313" key="3">
    <source>
        <dbReference type="Proteomes" id="UP000384354"/>
    </source>
</evidence>